<dbReference type="OrthoDB" id="9788221at2"/>
<dbReference type="PIRSF" id="PIRSF016184">
    <property type="entry name" value="PhzC_PhzF"/>
    <property type="match status" value="1"/>
</dbReference>
<evidence type="ECO:0000313" key="3">
    <source>
        <dbReference type="EMBL" id="AIS17563.1"/>
    </source>
</evidence>
<dbReference type="EMBL" id="CP009533">
    <property type="protein sequence ID" value="AIS17563.1"/>
    <property type="molecule type" value="Genomic_DNA"/>
</dbReference>
<dbReference type="AlphaFoldDB" id="A0A089YMD1"/>
<dbReference type="GO" id="GO:0005737">
    <property type="term" value="C:cytoplasm"/>
    <property type="evidence" value="ECO:0007669"/>
    <property type="project" value="TreeGrafter"/>
</dbReference>
<evidence type="ECO:0000313" key="4">
    <source>
        <dbReference type="Proteomes" id="UP000029499"/>
    </source>
</evidence>
<proteinExistence type="inferred from homology"/>
<gene>
    <name evidence="3" type="ORF">LT40_09200</name>
</gene>
<organism evidence="3 4">
    <name type="scientific">Pseudomonas rhizosphaerae</name>
    <dbReference type="NCBI Taxonomy" id="216142"/>
    <lineage>
        <taxon>Bacteria</taxon>
        <taxon>Pseudomonadati</taxon>
        <taxon>Pseudomonadota</taxon>
        <taxon>Gammaproteobacteria</taxon>
        <taxon>Pseudomonadales</taxon>
        <taxon>Pseudomonadaceae</taxon>
        <taxon>Pseudomonas</taxon>
    </lineage>
</organism>
<dbReference type="Gene3D" id="3.10.310.10">
    <property type="entry name" value="Diaminopimelate Epimerase, Chain A, domain 1"/>
    <property type="match status" value="2"/>
</dbReference>
<evidence type="ECO:0000256" key="2">
    <source>
        <dbReference type="PIRSR" id="PIRSR016184-1"/>
    </source>
</evidence>
<reference evidence="3 4" key="1">
    <citation type="journal article" date="2015" name="J. Biotechnol.">
        <title>Complete genome sequence of Pseudomonas rhizosphaerae IH5T (=DSM 16299T), a phosphate-solubilizing rhizobacterium for bacterial biofertilizer.</title>
        <authorList>
            <person name="Kwak Y."/>
            <person name="Jung B.K."/>
            <person name="Shin J.H."/>
        </authorList>
    </citation>
    <scope>NUCLEOTIDE SEQUENCE [LARGE SCALE GENOMIC DNA]</scope>
    <source>
        <strain evidence="3">DSM 16299</strain>
    </source>
</reference>
<dbReference type="HOGENOM" id="CLU_048756_0_0_6"/>
<dbReference type="NCBIfam" id="TIGR00654">
    <property type="entry name" value="PhzF_family"/>
    <property type="match status" value="1"/>
</dbReference>
<dbReference type="Pfam" id="PF02567">
    <property type="entry name" value="PhzC-PhzF"/>
    <property type="match status" value="1"/>
</dbReference>
<dbReference type="STRING" id="216142.LT40_09200"/>
<dbReference type="GO" id="GO:0016853">
    <property type="term" value="F:isomerase activity"/>
    <property type="evidence" value="ECO:0007669"/>
    <property type="project" value="TreeGrafter"/>
</dbReference>
<feature type="active site" evidence="2">
    <location>
        <position position="47"/>
    </location>
</feature>
<sequence>MHRLAFKQVDVFTHQRFKGNPLAVILKAESLTREQMQQIAHWNNLSETTFVLPATRPEADYRVRIFTPSSELPFAGHATIGSAHALMEAGLIEPRNGRLVQECPVGLINVDVTSQPDGSRLITFELPPATIQPVNDSDYRELQAVLGVSVVRDRRPCFVTVGPRWLVVQLRDAQTVLAVIPDLARMAINDHRTSTTGVVIFGPHPEGSNEHIEVRTFAPTCGIVEDAACGSGGGAVAAFIRATGQTASFGSQIRIAQGAALGRAGKLHLSISDESIKVSGACVTCLDGFLKP</sequence>
<protein>
    <submittedName>
        <fullName evidence="3">Phenazine biosynthesis protein PhzF</fullName>
    </submittedName>
</protein>
<accession>A0A089YMD1</accession>
<name>A0A089YMD1_9PSED</name>
<dbReference type="RefSeq" id="WP_043193511.1">
    <property type="nucleotide sequence ID" value="NZ_CP009533.1"/>
</dbReference>
<evidence type="ECO:0000256" key="1">
    <source>
        <dbReference type="ARBA" id="ARBA00008270"/>
    </source>
</evidence>
<dbReference type="PANTHER" id="PTHR13774:SF32">
    <property type="entry name" value="ANTISENSE-ENHANCING SEQUENCE 1"/>
    <property type="match status" value="1"/>
</dbReference>
<keyword evidence="4" id="KW-1185">Reference proteome</keyword>
<comment type="similarity">
    <text evidence="1">Belongs to the PhzF family.</text>
</comment>
<dbReference type="eggNOG" id="COG0384">
    <property type="taxonomic scope" value="Bacteria"/>
</dbReference>
<dbReference type="InterPro" id="IPR003719">
    <property type="entry name" value="Phenazine_PhzF-like"/>
</dbReference>
<dbReference type="Proteomes" id="UP000029499">
    <property type="component" value="Chromosome"/>
</dbReference>
<dbReference type="PANTHER" id="PTHR13774">
    <property type="entry name" value="PHENAZINE BIOSYNTHESIS PROTEIN"/>
    <property type="match status" value="1"/>
</dbReference>
<dbReference type="KEGG" id="prh:LT40_09200"/>
<dbReference type="SUPFAM" id="SSF54506">
    <property type="entry name" value="Diaminopimelate epimerase-like"/>
    <property type="match status" value="1"/>
</dbReference>